<proteinExistence type="predicted"/>
<dbReference type="InterPro" id="IPR036770">
    <property type="entry name" value="Ankyrin_rpt-contain_sf"/>
</dbReference>
<keyword evidence="3" id="KW-1185">Reference proteome</keyword>
<dbReference type="InterPro" id="IPR002110">
    <property type="entry name" value="Ankyrin_rpt"/>
</dbReference>
<evidence type="ECO:0000256" key="1">
    <source>
        <dbReference type="PROSITE-ProRule" id="PRU00023"/>
    </source>
</evidence>
<gene>
    <name evidence="2" type="ORF">CONLIGDRAFT_601622</name>
</gene>
<dbReference type="Pfam" id="PF12796">
    <property type="entry name" value="Ank_2"/>
    <property type="match status" value="1"/>
</dbReference>
<protein>
    <submittedName>
        <fullName evidence="2">Ankyrin</fullName>
    </submittedName>
</protein>
<dbReference type="Proteomes" id="UP000182658">
    <property type="component" value="Unassembled WGS sequence"/>
</dbReference>
<feature type="non-terminal residue" evidence="2">
    <location>
        <position position="140"/>
    </location>
</feature>
<reference evidence="2 3" key="1">
    <citation type="submission" date="2016-10" db="EMBL/GenBank/DDBJ databases">
        <title>Draft genome sequence of Coniochaeta ligniaria NRRL30616, a lignocellulolytic fungus for bioabatement of inhibitors in plant biomass hydrolysates.</title>
        <authorList>
            <consortium name="DOE Joint Genome Institute"/>
            <person name="Jimenez D.J."/>
            <person name="Hector R.E."/>
            <person name="Riley R."/>
            <person name="Sun H."/>
            <person name="Grigoriev I.V."/>
            <person name="Van Elsas J.D."/>
            <person name="Nichols N.N."/>
        </authorList>
    </citation>
    <scope>NUCLEOTIDE SEQUENCE [LARGE SCALE GENOMIC DNA]</scope>
    <source>
        <strain evidence="2 3">NRRL 30616</strain>
    </source>
</reference>
<name>A0A1J7JGV3_9PEZI</name>
<dbReference type="SMART" id="SM00248">
    <property type="entry name" value="ANK"/>
    <property type="match status" value="3"/>
</dbReference>
<dbReference type="InterPro" id="IPR039323">
    <property type="entry name" value="ANKRD_45/46/60"/>
</dbReference>
<feature type="repeat" description="ANK" evidence="1">
    <location>
        <begin position="53"/>
        <end position="85"/>
    </location>
</feature>
<evidence type="ECO:0000313" key="3">
    <source>
        <dbReference type="Proteomes" id="UP000182658"/>
    </source>
</evidence>
<dbReference type="PROSITE" id="PS50088">
    <property type="entry name" value="ANK_REPEAT"/>
    <property type="match status" value="2"/>
</dbReference>
<feature type="repeat" description="ANK" evidence="1">
    <location>
        <begin position="86"/>
        <end position="118"/>
    </location>
</feature>
<dbReference type="PANTHER" id="PTHR22677:SF4">
    <property type="entry name" value="USHER SYNDROME TYPE-1G PROTEIN-LIKE PROTEIN"/>
    <property type="match status" value="1"/>
</dbReference>
<organism evidence="2 3">
    <name type="scientific">Coniochaeta ligniaria NRRL 30616</name>
    <dbReference type="NCBI Taxonomy" id="1408157"/>
    <lineage>
        <taxon>Eukaryota</taxon>
        <taxon>Fungi</taxon>
        <taxon>Dikarya</taxon>
        <taxon>Ascomycota</taxon>
        <taxon>Pezizomycotina</taxon>
        <taxon>Sordariomycetes</taxon>
        <taxon>Sordariomycetidae</taxon>
        <taxon>Coniochaetales</taxon>
        <taxon>Coniochaetaceae</taxon>
        <taxon>Coniochaeta</taxon>
    </lineage>
</organism>
<keyword evidence="1" id="KW-0040">ANK repeat</keyword>
<dbReference type="InParanoid" id="A0A1J7JGV3"/>
<accession>A0A1J7JGV3</accession>
<dbReference type="SUPFAM" id="SSF48403">
    <property type="entry name" value="Ankyrin repeat"/>
    <property type="match status" value="1"/>
</dbReference>
<dbReference type="AlphaFoldDB" id="A0A1J7JGV3"/>
<evidence type="ECO:0000313" key="2">
    <source>
        <dbReference type="EMBL" id="OIW26858.1"/>
    </source>
</evidence>
<dbReference type="STRING" id="1408157.A0A1J7JGV3"/>
<dbReference type="OrthoDB" id="195446at2759"/>
<dbReference type="Gene3D" id="1.25.40.20">
    <property type="entry name" value="Ankyrin repeat-containing domain"/>
    <property type="match status" value="2"/>
</dbReference>
<dbReference type="PANTHER" id="PTHR22677">
    <property type="entry name" value="ANKYRIN REPEAT DOMAIN-CONTAINING PROTEIN 60"/>
    <property type="match status" value="1"/>
</dbReference>
<sequence length="140" mass="14752">MVQFLVNNNANAIIKNQVGETALDAAVKHAAVKHGHGNLLLSNGAVVDAEDNHGNTPLHWAASLGHHTCTRLLLTHGARVQAENNEGATPLHMATTRGDALVVQLLLENGARHDAKGPDGETALYWLLYGSGATFRIGPG</sequence>
<dbReference type="EMBL" id="KV875100">
    <property type="protein sequence ID" value="OIW26858.1"/>
    <property type="molecule type" value="Genomic_DNA"/>
</dbReference>
<dbReference type="PROSITE" id="PS50297">
    <property type="entry name" value="ANK_REP_REGION"/>
    <property type="match status" value="2"/>
</dbReference>
<dbReference type="PRINTS" id="PR01415">
    <property type="entry name" value="ANKYRIN"/>
</dbReference>